<evidence type="ECO:0000259" key="1">
    <source>
        <dbReference type="Pfam" id="PF06985"/>
    </source>
</evidence>
<gene>
    <name evidence="2" type="ORF">PG996_006290</name>
</gene>
<proteinExistence type="predicted"/>
<protein>
    <recommendedName>
        <fullName evidence="1">Heterokaryon incompatibility domain-containing protein</fullName>
    </recommendedName>
</protein>
<evidence type="ECO:0000313" key="2">
    <source>
        <dbReference type="EMBL" id="KAK8072942.1"/>
    </source>
</evidence>
<dbReference type="InterPro" id="IPR052895">
    <property type="entry name" value="HetReg/Transcr_Mod"/>
</dbReference>
<dbReference type="InterPro" id="IPR010730">
    <property type="entry name" value="HET"/>
</dbReference>
<dbReference type="Pfam" id="PF06985">
    <property type="entry name" value="HET"/>
    <property type="match status" value="1"/>
</dbReference>
<keyword evidence="3" id="KW-1185">Reference proteome</keyword>
<dbReference type="PANTHER" id="PTHR24148:SF64">
    <property type="entry name" value="HETEROKARYON INCOMPATIBILITY DOMAIN-CONTAINING PROTEIN"/>
    <property type="match status" value="1"/>
</dbReference>
<feature type="domain" description="Heterokaryon incompatibility" evidence="1">
    <location>
        <begin position="4"/>
        <end position="137"/>
    </location>
</feature>
<reference evidence="2 3" key="1">
    <citation type="submission" date="2023-01" db="EMBL/GenBank/DDBJ databases">
        <title>Analysis of 21 Apiospora genomes using comparative genomics revels a genus with tremendous synthesis potential of carbohydrate active enzymes and secondary metabolites.</title>
        <authorList>
            <person name="Sorensen T."/>
        </authorList>
    </citation>
    <scope>NUCLEOTIDE SEQUENCE [LARGE SCALE GENOMIC DNA]</scope>
    <source>
        <strain evidence="2 3">CBS 83171</strain>
    </source>
</reference>
<accession>A0ABR1VP48</accession>
<sequence length="212" mass="24515">MGHPPNVTRNLADCLRQLATIPKYQEISLWVDAICINQKDTDERNAQVQRMGDIYSLAESVTAWLGLGTKHSHLAIQRLLNLNPREIDNFGDPKAVKKEKEERWNEIYNEIFENEGEDALRDLLSRPYWSRTWIVQEIRMSRKAHIVCGNDEVTVERMGVLMEFLMDYYYDTTASGNHSSPVFCLFVYSCGTGAFNILDPEDSPPRMVYYLD</sequence>
<evidence type="ECO:0000313" key="3">
    <source>
        <dbReference type="Proteomes" id="UP001446871"/>
    </source>
</evidence>
<dbReference type="PANTHER" id="PTHR24148">
    <property type="entry name" value="ANKYRIN REPEAT DOMAIN-CONTAINING PROTEIN 39 HOMOLOG-RELATED"/>
    <property type="match status" value="1"/>
</dbReference>
<comment type="caution">
    <text evidence="2">The sequence shown here is derived from an EMBL/GenBank/DDBJ whole genome shotgun (WGS) entry which is preliminary data.</text>
</comment>
<organism evidence="2 3">
    <name type="scientific">Apiospora saccharicola</name>
    <dbReference type="NCBI Taxonomy" id="335842"/>
    <lineage>
        <taxon>Eukaryota</taxon>
        <taxon>Fungi</taxon>
        <taxon>Dikarya</taxon>
        <taxon>Ascomycota</taxon>
        <taxon>Pezizomycotina</taxon>
        <taxon>Sordariomycetes</taxon>
        <taxon>Xylariomycetidae</taxon>
        <taxon>Amphisphaeriales</taxon>
        <taxon>Apiosporaceae</taxon>
        <taxon>Apiospora</taxon>
    </lineage>
</organism>
<dbReference type="EMBL" id="JAQQWM010000003">
    <property type="protein sequence ID" value="KAK8072942.1"/>
    <property type="molecule type" value="Genomic_DNA"/>
</dbReference>
<name>A0ABR1VP48_9PEZI</name>
<dbReference type="Proteomes" id="UP001446871">
    <property type="component" value="Unassembled WGS sequence"/>
</dbReference>